<dbReference type="GO" id="GO:0016887">
    <property type="term" value="F:ATP hydrolysis activity"/>
    <property type="evidence" value="ECO:0007669"/>
    <property type="project" value="InterPro"/>
</dbReference>
<dbReference type="EMBL" id="CP023690">
    <property type="protein sequence ID" value="QEV63849.1"/>
    <property type="molecule type" value="Genomic_DNA"/>
</dbReference>
<evidence type="ECO:0000259" key="9">
    <source>
        <dbReference type="PROSITE" id="PS50929"/>
    </source>
</evidence>
<accession>A0A5P2XKK6</accession>
<evidence type="ECO:0000256" key="2">
    <source>
        <dbReference type="ARBA" id="ARBA00022692"/>
    </source>
</evidence>
<proteinExistence type="predicted"/>
<name>A0A5P2XKK6_STRST</name>
<dbReference type="PANTHER" id="PTHR43394">
    <property type="entry name" value="ATP-DEPENDENT PERMEASE MDL1, MITOCHONDRIAL"/>
    <property type="match status" value="1"/>
</dbReference>
<dbReference type="SUPFAM" id="SSF52540">
    <property type="entry name" value="P-loop containing nucleoside triphosphate hydrolases"/>
    <property type="match status" value="1"/>
</dbReference>
<evidence type="ECO:0000256" key="4">
    <source>
        <dbReference type="ARBA" id="ARBA00022840"/>
    </source>
</evidence>
<evidence type="ECO:0000256" key="7">
    <source>
        <dbReference type="SAM" id="Phobius"/>
    </source>
</evidence>
<dbReference type="AlphaFoldDB" id="A0A5P2XKK6"/>
<dbReference type="Pfam" id="PF00005">
    <property type="entry name" value="ABC_tran"/>
    <property type="match status" value="1"/>
</dbReference>
<dbReference type="PROSITE" id="PS00211">
    <property type="entry name" value="ABC_TRANSPORTER_1"/>
    <property type="match status" value="1"/>
</dbReference>
<evidence type="ECO:0000256" key="3">
    <source>
        <dbReference type="ARBA" id="ARBA00022741"/>
    </source>
</evidence>
<dbReference type="PANTHER" id="PTHR43394:SF1">
    <property type="entry name" value="ATP-BINDING CASSETTE SUB-FAMILY B MEMBER 10, MITOCHONDRIAL"/>
    <property type="match status" value="1"/>
</dbReference>
<dbReference type="InterPro" id="IPR003593">
    <property type="entry name" value="AAA+_ATPase"/>
</dbReference>
<dbReference type="GO" id="GO:0005524">
    <property type="term" value="F:ATP binding"/>
    <property type="evidence" value="ECO:0007669"/>
    <property type="project" value="UniProtKB-KW"/>
</dbReference>
<dbReference type="EMBL" id="JACHJD010000002">
    <property type="protein sequence ID" value="MBB5102029.1"/>
    <property type="molecule type" value="Genomic_DNA"/>
</dbReference>
<keyword evidence="5 7" id="KW-1133">Transmembrane helix</keyword>
<protein>
    <submittedName>
        <fullName evidence="11">ABC transporter ATP-binding protein</fullName>
    </submittedName>
    <submittedName>
        <fullName evidence="10">ATP-binding cassette subfamily B protein</fullName>
    </submittedName>
</protein>
<dbReference type="Gene3D" id="1.20.1560.10">
    <property type="entry name" value="ABC transporter type 1, transmembrane domain"/>
    <property type="match status" value="1"/>
</dbReference>
<dbReference type="InterPro" id="IPR027417">
    <property type="entry name" value="P-loop_NTPase"/>
</dbReference>
<sequence>MPHVHLRHARLAPAPVVTKAVATAVAVGAGLLLPVVLARVVDRTLAGHDTDAWLLAFAGLLIVRTLAEAGGEIAGVTAETSVLGRLRHQVVRQVFLLGVPGSWRHALGDLIARLSGNAVSAAKAVPYLIEAGVEILAAVCGAVALCWIDWRAGLTFLATAAPLAYAVRRLALRSSSAFATYLARLSDIAARLTDAVSGRRTIRACGTGPREVARVLAPLPDLARAGMATWQVRRSVSWQVAFAQTVIRVLVLLVAGLGVADGRISPGAFFALTLYLTIALGFVQQVDTLLFLADARAGAARVRELLEERTPTAGGTAQLPAGQGELSFRGVSVRHGSRTVLDAVSLDVPAGAVLAVVGPSSSGKTTLGLLAGRLIDPDEGEVLLEGVPLRALDPAAVHAAVGYAFGRPVLLGETIGDAIGFGSRAGADAEHAARIAQADDFIRRLPAGYHTRLDQAPLSGGERQRIGLARAIAGQRRVLVLDDATSSLDTVTEAKLAAAFTEGLADRTRLVIAHRAVTAARADLVAWIDEGRVRAVAPHHTLWATDPRYRAVFGSAA</sequence>
<feature type="domain" description="ABC transmembrane type-1" evidence="9">
    <location>
        <begin position="20"/>
        <end position="286"/>
    </location>
</feature>
<evidence type="ECO:0000313" key="10">
    <source>
        <dbReference type="EMBL" id="MBB5102029.1"/>
    </source>
</evidence>
<keyword evidence="13" id="KW-1185">Reference proteome</keyword>
<feature type="transmembrane region" description="Helical" evidence="7">
    <location>
        <begin position="20"/>
        <end position="41"/>
    </location>
</feature>
<dbReference type="Proteomes" id="UP000326505">
    <property type="component" value="Chromosome"/>
</dbReference>
<dbReference type="GO" id="GO:0015421">
    <property type="term" value="F:ABC-type oligopeptide transporter activity"/>
    <property type="evidence" value="ECO:0007669"/>
    <property type="project" value="TreeGrafter"/>
</dbReference>
<evidence type="ECO:0000256" key="6">
    <source>
        <dbReference type="ARBA" id="ARBA00023136"/>
    </source>
</evidence>
<dbReference type="PROSITE" id="PS50893">
    <property type="entry name" value="ABC_TRANSPORTER_2"/>
    <property type="match status" value="1"/>
</dbReference>
<dbReference type="SUPFAM" id="SSF90123">
    <property type="entry name" value="ABC transporter transmembrane region"/>
    <property type="match status" value="1"/>
</dbReference>
<evidence type="ECO:0000313" key="12">
    <source>
        <dbReference type="Proteomes" id="UP000326505"/>
    </source>
</evidence>
<comment type="subcellular location">
    <subcellularLocation>
        <location evidence="1">Cell membrane</location>
        <topology evidence="1">Multi-pass membrane protein</topology>
    </subcellularLocation>
</comment>
<dbReference type="InterPro" id="IPR017871">
    <property type="entry name" value="ABC_transporter-like_CS"/>
</dbReference>
<dbReference type="Proteomes" id="UP000549009">
    <property type="component" value="Unassembled WGS sequence"/>
</dbReference>
<evidence type="ECO:0000256" key="5">
    <source>
        <dbReference type="ARBA" id="ARBA00022989"/>
    </source>
</evidence>
<dbReference type="PROSITE" id="PS50929">
    <property type="entry name" value="ABC_TM1F"/>
    <property type="match status" value="1"/>
</dbReference>
<dbReference type="InterPro" id="IPR003439">
    <property type="entry name" value="ABC_transporter-like_ATP-bd"/>
</dbReference>
<dbReference type="OrthoDB" id="9806127at2"/>
<feature type="transmembrane region" description="Helical" evidence="7">
    <location>
        <begin position="240"/>
        <end position="260"/>
    </location>
</feature>
<dbReference type="RefSeq" id="WP_150514708.1">
    <property type="nucleotide sequence ID" value="NZ_BMSQ01000012.1"/>
</dbReference>
<keyword evidence="4 11" id="KW-0067">ATP-binding</keyword>
<organism evidence="11 12">
    <name type="scientific">Streptomyces spectabilis</name>
    <dbReference type="NCBI Taxonomy" id="68270"/>
    <lineage>
        <taxon>Bacteria</taxon>
        <taxon>Bacillati</taxon>
        <taxon>Actinomycetota</taxon>
        <taxon>Actinomycetes</taxon>
        <taxon>Kitasatosporales</taxon>
        <taxon>Streptomycetaceae</taxon>
        <taxon>Streptomyces</taxon>
    </lineage>
</organism>
<dbReference type="KEGG" id="sspb:CP982_38390"/>
<keyword evidence="2 7" id="KW-0812">Transmembrane</keyword>
<dbReference type="CDD" id="cd07346">
    <property type="entry name" value="ABC_6TM_exporters"/>
    <property type="match status" value="1"/>
</dbReference>
<evidence type="ECO:0000259" key="8">
    <source>
        <dbReference type="PROSITE" id="PS50893"/>
    </source>
</evidence>
<keyword evidence="6 7" id="KW-0472">Membrane</keyword>
<reference evidence="10 13" key="2">
    <citation type="submission" date="2020-08" db="EMBL/GenBank/DDBJ databases">
        <title>Genomic Encyclopedia of Type Strains, Phase III (KMG-III): the genomes of soil and plant-associated and newly described type strains.</title>
        <authorList>
            <person name="Whitman W."/>
        </authorList>
    </citation>
    <scope>NUCLEOTIDE SEQUENCE [LARGE SCALE GENOMIC DNA]</scope>
    <source>
        <strain evidence="10 13">CECT 3146</strain>
    </source>
</reference>
<evidence type="ECO:0000313" key="13">
    <source>
        <dbReference type="Proteomes" id="UP000549009"/>
    </source>
</evidence>
<dbReference type="GO" id="GO:0005886">
    <property type="term" value="C:plasma membrane"/>
    <property type="evidence" value="ECO:0007669"/>
    <property type="project" value="UniProtKB-SubCell"/>
</dbReference>
<dbReference type="InterPro" id="IPR011527">
    <property type="entry name" value="ABC1_TM_dom"/>
</dbReference>
<keyword evidence="3" id="KW-0547">Nucleotide-binding</keyword>
<dbReference type="Gene3D" id="3.40.50.300">
    <property type="entry name" value="P-loop containing nucleotide triphosphate hydrolases"/>
    <property type="match status" value="1"/>
</dbReference>
<feature type="domain" description="ABC transporter" evidence="8">
    <location>
        <begin position="326"/>
        <end position="555"/>
    </location>
</feature>
<dbReference type="Pfam" id="PF00664">
    <property type="entry name" value="ABC_membrane"/>
    <property type="match status" value="1"/>
</dbReference>
<evidence type="ECO:0000256" key="1">
    <source>
        <dbReference type="ARBA" id="ARBA00004651"/>
    </source>
</evidence>
<dbReference type="InterPro" id="IPR039421">
    <property type="entry name" value="Type_1_exporter"/>
</dbReference>
<gene>
    <name evidence="11" type="ORF">CP982_38390</name>
    <name evidence="10" type="ORF">FHS40_001082</name>
</gene>
<evidence type="ECO:0000313" key="11">
    <source>
        <dbReference type="EMBL" id="QEV63849.1"/>
    </source>
</evidence>
<dbReference type="InterPro" id="IPR036640">
    <property type="entry name" value="ABC1_TM_sf"/>
</dbReference>
<reference evidence="11 12" key="1">
    <citation type="submission" date="2017-09" db="EMBL/GenBank/DDBJ databases">
        <authorList>
            <person name="Lee N."/>
            <person name="Cho B.-K."/>
        </authorList>
    </citation>
    <scope>NUCLEOTIDE SEQUENCE [LARGE SCALE GENOMIC DNA]</scope>
    <source>
        <strain evidence="11 12">ATCC 27465</strain>
    </source>
</reference>
<dbReference type="SMART" id="SM00382">
    <property type="entry name" value="AAA"/>
    <property type="match status" value="1"/>
</dbReference>
<feature type="transmembrane region" description="Helical" evidence="7">
    <location>
        <begin position="272"/>
        <end position="293"/>
    </location>
</feature>